<feature type="transmembrane region" description="Helical" evidence="1">
    <location>
        <begin position="204"/>
        <end position="223"/>
    </location>
</feature>
<dbReference type="AlphaFoldDB" id="A0A418NWV4"/>
<organism evidence="2 3">
    <name type="scientific">Aurantiacibacter zhengii</name>
    <dbReference type="NCBI Taxonomy" id="2307003"/>
    <lineage>
        <taxon>Bacteria</taxon>
        <taxon>Pseudomonadati</taxon>
        <taxon>Pseudomonadota</taxon>
        <taxon>Alphaproteobacteria</taxon>
        <taxon>Sphingomonadales</taxon>
        <taxon>Erythrobacteraceae</taxon>
        <taxon>Aurantiacibacter</taxon>
    </lineage>
</organism>
<dbReference type="Proteomes" id="UP000286576">
    <property type="component" value="Unassembled WGS sequence"/>
</dbReference>
<dbReference type="EMBL" id="QXFL01000001">
    <property type="protein sequence ID" value="RIV89093.1"/>
    <property type="molecule type" value="Genomic_DNA"/>
</dbReference>
<feature type="transmembrane region" description="Helical" evidence="1">
    <location>
        <begin position="147"/>
        <end position="168"/>
    </location>
</feature>
<keyword evidence="1" id="KW-1133">Transmembrane helix</keyword>
<feature type="transmembrane region" description="Helical" evidence="1">
    <location>
        <begin position="174"/>
        <end position="192"/>
    </location>
</feature>
<evidence type="ECO:0000256" key="1">
    <source>
        <dbReference type="SAM" id="Phobius"/>
    </source>
</evidence>
<evidence type="ECO:0008006" key="4">
    <source>
        <dbReference type="Google" id="ProtNLM"/>
    </source>
</evidence>
<proteinExistence type="predicted"/>
<feature type="transmembrane region" description="Helical" evidence="1">
    <location>
        <begin position="112"/>
        <end position="135"/>
    </location>
</feature>
<evidence type="ECO:0000313" key="2">
    <source>
        <dbReference type="EMBL" id="RIV89093.1"/>
    </source>
</evidence>
<comment type="caution">
    <text evidence="2">The sequence shown here is derived from an EMBL/GenBank/DDBJ whole genome shotgun (WGS) entry which is preliminary data.</text>
</comment>
<gene>
    <name evidence="2" type="ORF">D2V07_02255</name>
</gene>
<dbReference type="PROSITE" id="PS51257">
    <property type="entry name" value="PROKAR_LIPOPROTEIN"/>
    <property type="match status" value="1"/>
</dbReference>
<feature type="transmembrane region" description="Helical" evidence="1">
    <location>
        <begin position="43"/>
        <end position="66"/>
    </location>
</feature>
<keyword evidence="1" id="KW-0812">Transmembrane</keyword>
<dbReference type="OrthoDB" id="7390327at2"/>
<evidence type="ECO:0000313" key="3">
    <source>
        <dbReference type="Proteomes" id="UP000286576"/>
    </source>
</evidence>
<keyword evidence="3" id="KW-1185">Reference proteome</keyword>
<feature type="transmembrane region" description="Helical" evidence="1">
    <location>
        <begin position="78"/>
        <end position="100"/>
    </location>
</feature>
<keyword evidence="1" id="KW-0472">Membrane</keyword>
<sequence length="246" mass="26556">MTRIARERWLHFALAVFISGCVYWGFFYTYIGPWIAAGPAQELSLAVHVHGVSFLAWYALLFVQASLAMARSMKLHRLLGYASIALVIVMVGSGMLVLGVRMRAGLGGSEPFWASFSLAILSGLLLFGAYYVLALLRRNRPSEHRRLIVIAAATGSGAAIFRIFMVNFGFSDTVTVLGILATNLFIVAAAVGDKAITGKVHRTYKIGLAVALSFEIAMLGLALTEPGVALQRAIVRVLEPALVLAQ</sequence>
<reference evidence="2 3" key="1">
    <citation type="submission" date="2018-08" db="EMBL/GenBank/DDBJ databases">
        <title>Erythrobacter zhengii sp.nov., a bacterium isolated from deep-sea sediment.</title>
        <authorList>
            <person name="Fang C."/>
            <person name="Wu Y.-H."/>
            <person name="Sun C."/>
            <person name="Wang H."/>
            <person name="Cheng H."/>
            <person name="Meng F.-X."/>
            <person name="Wang C.-S."/>
            <person name="Xu X.-W."/>
        </authorList>
    </citation>
    <scope>NUCLEOTIDE SEQUENCE [LARGE SCALE GENOMIC DNA]</scope>
    <source>
        <strain evidence="2 3">V18</strain>
    </source>
</reference>
<feature type="transmembrane region" description="Helical" evidence="1">
    <location>
        <begin position="12"/>
        <end position="31"/>
    </location>
</feature>
<dbReference type="RefSeq" id="WP_119584371.1">
    <property type="nucleotide sequence ID" value="NZ_CAWODQ010000001.1"/>
</dbReference>
<accession>A0A418NWV4</accession>
<name>A0A418NWV4_9SPHN</name>
<protein>
    <recommendedName>
        <fullName evidence="4">DUF2306 domain-containing protein</fullName>
    </recommendedName>
</protein>